<dbReference type="RefSeq" id="WP_198875947.1">
    <property type="nucleotide sequence ID" value="NZ_JAEKMH010000002.1"/>
</dbReference>
<protein>
    <submittedName>
        <fullName evidence="1">SRPBCC family protein</fullName>
    </submittedName>
</protein>
<gene>
    <name evidence="1" type="ORF">JEQ47_08275</name>
</gene>
<dbReference type="SUPFAM" id="SSF55961">
    <property type="entry name" value="Bet v1-like"/>
    <property type="match status" value="1"/>
</dbReference>
<dbReference type="Proteomes" id="UP000602124">
    <property type="component" value="Unassembled WGS sequence"/>
</dbReference>
<proteinExistence type="predicted"/>
<dbReference type="InterPro" id="IPR019587">
    <property type="entry name" value="Polyketide_cyclase/dehydratase"/>
</dbReference>
<keyword evidence="2" id="KW-1185">Reference proteome</keyword>
<dbReference type="CDD" id="cd07812">
    <property type="entry name" value="SRPBCC"/>
    <property type="match status" value="1"/>
</dbReference>
<reference evidence="1" key="1">
    <citation type="submission" date="2020-12" db="EMBL/GenBank/DDBJ databases">
        <title>Devosia sp. MSA67 isolated from Mo River.</title>
        <authorList>
            <person name="Ma F."/>
            <person name="Zi Z."/>
        </authorList>
    </citation>
    <scope>NUCLEOTIDE SEQUENCE</scope>
    <source>
        <strain evidence="1">MSA67</strain>
    </source>
</reference>
<evidence type="ECO:0000313" key="2">
    <source>
        <dbReference type="Proteomes" id="UP000602124"/>
    </source>
</evidence>
<organism evidence="1 2">
    <name type="scientific">Devosia sediminis</name>
    <dbReference type="NCBI Taxonomy" id="2798801"/>
    <lineage>
        <taxon>Bacteria</taxon>
        <taxon>Pseudomonadati</taxon>
        <taxon>Pseudomonadota</taxon>
        <taxon>Alphaproteobacteria</taxon>
        <taxon>Hyphomicrobiales</taxon>
        <taxon>Devosiaceae</taxon>
        <taxon>Devosia</taxon>
    </lineage>
</organism>
<dbReference type="Gene3D" id="3.30.530.20">
    <property type="match status" value="1"/>
</dbReference>
<evidence type="ECO:0000313" key="1">
    <source>
        <dbReference type="EMBL" id="MBJ3784711.1"/>
    </source>
</evidence>
<dbReference type="InterPro" id="IPR023393">
    <property type="entry name" value="START-like_dom_sf"/>
</dbReference>
<sequence>MFHKTNPIDADPVRVFNALTDIAAIPHWIPTIRSARLLSPGPLGQETRFTQDAVIGSWYFPIDGVVRQYNRPYQLDYEYERGVMAGYWSYVIVPADHGTILETRIEFSAPRLLRPLLGKIVSGNLDNFAKWAASRTCLPAERAS</sequence>
<dbReference type="Pfam" id="PF10604">
    <property type="entry name" value="Polyketide_cyc2"/>
    <property type="match status" value="1"/>
</dbReference>
<comment type="caution">
    <text evidence="1">The sequence shown here is derived from an EMBL/GenBank/DDBJ whole genome shotgun (WGS) entry which is preliminary data.</text>
</comment>
<name>A0A934MLJ9_9HYPH</name>
<accession>A0A934MLJ9</accession>
<dbReference type="EMBL" id="JAEKMH010000002">
    <property type="protein sequence ID" value="MBJ3784711.1"/>
    <property type="molecule type" value="Genomic_DNA"/>
</dbReference>
<dbReference type="AlphaFoldDB" id="A0A934MLJ9"/>